<proteinExistence type="predicted"/>
<protein>
    <submittedName>
        <fullName evidence="2">VOC family protein</fullName>
    </submittedName>
</protein>
<evidence type="ECO:0000313" key="3">
    <source>
        <dbReference type="Proteomes" id="UP000477386"/>
    </source>
</evidence>
<sequence>MPHNTAPTIKLVPDSYTAVTPWIITSSTDKMIDFLAVAFGAEEIPSRRIKNKDGLIIHAVVKLGDAMLVLFDSRAGWGPTPAFLNIYVENIEKAYQKALELGATSVTKITPLWFGEKVCRILDPFGNLLWINQRIEEVNLTDLELVRQRSSTPEAIKSIAYIQQSLDEGLKRQKRFLDDKATR</sequence>
<accession>A0A6M0IH26</accession>
<dbReference type="PROSITE" id="PS51819">
    <property type="entry name" value="VOC"/>
    <property type="match status" value="1"/>
</dbReference>
<dbReference type="Proteomes" id="UP000477386">
    <property type="component" value="Unassembled WGS sequence"/>
</dbReference>
<dbReference type="CDD" id="cd07246">
    <property type="entry name" value="VOC_like"/>
    <property type="match status" value="1"/>
</dbReference>
<dbReference type="PANTHER" id="PTHR34109">
    <property type="entry name" value="BNAUNNG04460D PROTEIN-RELATED"/>
    <property type="match status" value="1"/>
</dbReference>
<dbReference type="Pfam" id="PF00903">
    <property type="entry name" value="Glyoxalase"/>
    <property type="match status" value="1"/>
</dbReference>
<name>A0A6M0IH26_9BACT</name>
<dbReference type="PANTHER" id="PTHR34109:SF1">
    <property type="entry name" value="VOC DOMAIN-CONTAINING PROTEIN"/>
    <property type="match status" value="1"/>
</dbReference>
<comment type="caution">
    <text evidence="2">The sequence shown here is derived from an EMBL/GenBank/DDBJ whole genome shotgun (WGS) entry which is preliminary data.</text>
</comment>
<dbReference type="InterPro" id="IPR029068">
    <property type="entry name" value="Glyas_Bleomycin-R_OHBP_Dase"/>
</dbReference>
<dbReference type="Gene3D" id="3.30.720.120">
    <property type="match status" value="1"/>
</dbReference>
<dbReference type="RefSeq" id="WP_164036736.1">
    <property type="nucleotide sequence ID" value="NZ_JAAGNZ010000001.1"/>
</dbReference>
<dbReference type="Gene3D" id="3.30.720.110">
    <property type="match status" value="1"/>
</dbReference>
<dbReference type="SUPFAM" id="SSF54593">
    <property type="entry name" value="Glyoxalase/Bleomycin resistance protein/Dihydroxybiphenyl dioxygenase"/>
    <property type="match status" value="1"/>
</dbReference>
<dbReference type="EMBL" id="JAAGNZ010000001">
    <property type="protein sequence ID" value="NEU67132.1"/>
    <property type="molecule type" value="Genomic_DNA"/>
</dbReference>
<gene>
    <name evidence="2" type="ORF">GK091_09600</name>
</gene>
<organism evidence="2 3">
    <name type="scientific">Spirosoma agri</name>
    <dbReference type="NCBI Taxonomy" id="1987381"/>
    <lineage>
        <taxon>Bacteria</taxon>
        <taxon>Pseudomonadati</taxon>
        <taxon>Bacteroidota</taxon>
        <taxon>Cytophagia</taxon>
        <taxon>Cytophagales</taxon>
        <taxon>Cytophagaceae</taxon>
        <taxon>Spirosoma</taxon>
    </lineage>
</organism>
<feature type="domain" description="VOC" evidence="1">
    <location>
        <begin position="15"/>
        <end position="134"/>
    </location>
</feature>
<evidence type="ECO:0000313" key="2">
    <source>
        <dbReference type="EMBL" id="NEU67132.1"/>
    </source>
</evidence>
<dbReference type="InterPro" id="IPR004360">
    <property type="entry name" value="Glyas_Fos-R_dOase_dom"/>
</dbReference>
<dbReference type="InterPro" id="IPR037523">
    <property type="entry name" value="VOC_core"/>
</dbReference>
<keyword evidence="3" id="KW-1185">Reference proteome</keyword>
<reference evidence="2 3" key="1">
    <citation type="submission" date="2020-02" db="EMBL/GenBank/DDBJ databases">
        <title>Draft genome sequence of two Spirosoma agri KCTC 52727 and Spirosoma terrae KCTC 52035.</title>
        <authorList>
            <person name="Rojas J."/>
            <person name="Ambika Manirajan B."/>
            <person name="Ratering S."/>
            <person name="Suarez C."/>
            <person name="Schnell S."/>
        </authorList>
    </citation>
    <scope>NUCLEOTIDE SEQUENCE [LARGE SCALE GENOMIC DNA]</scope>
    <source>
        <strain evidence="2 3">KCTC 52727</strain>
    </source>
</reference>
<evidence type="ECO:0000259" key="1">
    <source>
        <dbReference type="PROSITE" id="PS51819"/>
    </source>
</evidence>
<dbReference type="AlphaFoldDB" id="A0A6M0IH26"/>